<dbReference type="EMBL" id="BRXW01000773">
    <property type="protein sequence ID" value="GMH76683.1"/>
    <property type="molecule type" value="Genomic_DNA"/>
</dbReference>
<accession>A0A9W7EFA1</accession>
<evidence type="ECO:0000313" key="2">
    <source>
        <dbReference type="EMBL" id="GMH76683.1"/>
    </source>
</evidence>
<dbReference type="AlphaFoldDB" id="A0A9W7EFA1"/>
<keyword evidence="3" id="KW-1185">Reference proteome</keyword>
<feature type="region of interest" description="Disordered" evidence="1">
    <location>
        <begin position="1"/>
        <end position="42"/>
    </location>
</feature>
<sequence>MAFLRASRKSSKSKRTSKRGSATSSVTTNSIDPAKAADMLKGAMDMQAQLQKDPNFQRQQQEMLKVAMAMQAQLQKDPNFQRQQQDAFQQMQANLTPEQLAMMKASMTPDQRAAVGMPTAYAVATTTTTTSTPEPTLSFKTTAVQEPTPMFNVDHNPFPSAPMFNPQPTNGAHPHDGPVKAGCSCVLS</sequence>
<comment type="caution">
    <text evidence="2">The sequence shown here is derived from an EMBL/GenBank/DDBJ whole genome shotgun (WGS) entry which is preliminary data.</text>
</comment>
<reference evidence="3" key="1">
    <citation type="journal article" date="2023" name="Commun. Biol.">
        <title>Genome analysis of Parmales, the sister group of diatoms, reveals the evolutionary specialization of diatoms from phago-mixotrophs to photoautotrophs.</title>
        <authorList>
            <person name="Ban H."/>
            <person name="Sato S."/>
            <person name="Yoshikawa S."/>
            <person name="Yamada K."/>
            <person name="Nakamura Y."/>
            <person name="Ichinomiya M."/>
            <person name="Sato N."/>
            <person name="Blanc-Mathieu R."/>
            <person name="Endo H."/>
            <person name="Kuwata A."/>
            <person name="Ogata H."/>
        </authorList>
    </citation>
    <scope>NUCLEOTIDE SEQUENCE [LARGE SCALE GENOMIC DNA]</scope>
    <source>
        <strain evidence="3">NIES 3700</strain>
    </source>
</reference>
<gene>
    <name evidence="2" type="ORF">TrLO_g9470</name>
</gene>
<evidence type="ECO:0000256" key="1">
    <source>
        <dbReference type="SAM" id="MobiDB-lite"/>
    </source>
</evidence>
<protein>
    <submittedName>
        <fullName evidence="2">Uncharacterized protein</fullName>
    </submittedName>
</protein>
<dbReference type="Proteomes" id="UP001165122">
    <property type="component" value="Unassembled WGS sequence"/>
</dbReference>
<organism evidence="2 3">
    <name type="scientific">Triparma laevis f. longispina</name>
    <dbReference type="NCBI Taxonomy" id="1714387"/>
    <lineage>
        <taxon>Eukaryota</taxon>
        <taxon>Sar</taxon>
        <taxon>Stramenopiles</taxon>
        <taxon>Ochrophyta</taxon>
        <taxon>Bolidophyceae</taxon>
        <taxon>Parmales</taxon>
        <taxon>Triparmaceae</taxon>
        <taxon>Triparma</taxon>
    </lineage>
</organism>
<evidence type="ECO:0000313" key="3">
    <source>
        <dbReference type="Proteomes" id="UP001165122"/>
    </source>
</evidence>
<name>A0A9W7EFA1_9STRA</name>
<proteinExistence type="predicted"/>
<feature type="compositionally biased region" description="Basic residues" evidence="1">
    <location>
        <begin position="1"/>
        <end position="18"/>
    </location>
</feature>